<dbReference type="Pfam" id="PF08245">
    <property type="entry name" value="Mur_ligase_M"/>
    <property type="match status" value="1"/>
</dbReference>
<dbReference type="Proteomes" id="UP000192902">
    <property type="component" value="Chromosome"/>
</dbReference>
<feature type="domain" description="Mur ligase central" evidence="5">
    <location>
        <begin position="164"/>
        <end position="337"/>
    </location>
</feature>
<dbReference type="EMBL" id="CP020867">
    <property type="protein sequence ID" value="ARJ56409.1"/>
    <property type="molecule type" value="Genomic_DNA"/>
</dbReference>
<name>A0A1W6BWD1_9BACT</name>
<accession>A0A1W6BWD1</accession>
<dbReference type="PANTHER" id="PTHR43024:SF1">
    <property type="entry name" value="UDP-N-ACETYLMURAMOYL-TRIPEPTIDE--D-ALANYL-D-ALANINE LIGASE"/>
    <property type="match status" value="1"/>
</dbReference>
<evidence type="ECO:0000256" key="4">
    <source>
        <dbReference type="SAM" id="Phobius"/>
    </source>
</evidence>
<reference evidence="6 7" key="1">
    <citation type="submission" date="2017-04" db="EMBL/GenBank/DDBJ databases">
        <title>Complete genome sequence of the Campylobacter cuniculorum type strain LMG24588.</title>
        <authorList>
            <person name="Miller W.G."/>
            <person name="Yee E."/>
            <person name="Revez J."/>
            <person name="Bono J.L."/>
            <person name="Rossi M."/>
        </authorList>
    </citation>
    <scope>NUCLEOTIDE SEQUENCE [LARGE SCALE GENOMIC DNA]</scope>
    <source>
        <strain evidence="6 7">LMG 24588</strain>
    </source>
</reference>
<dbReference type="Gene3D" id="3.40.1190.10">
    <property type="entry name" value="Mur-like, catalytic domain"/>
    <property type="match status" value="1"/>
</dbReference>
<dbReference type="InterPro" id="IPR013221">
    <property type="entry name" value="Mur_ligase_cen"/>
</dbReference>
<evidence type="ECO:0000256" key="3">
    <source>
        <dbReference type="ARBA" id="ARBA00022840"/>
    </source>
</evidence>
<dbReference type="InterPro" id="IPR036615">
    <property type="entry name" value="Mur_ligase_C_dom_sf"/>
</dbReference>
<dbReference type="PANTHER" id="PTHR43024">
    <property type="entry name" value="UDP-N-ACETYLMURAMOYL-TRIPEPTIDE--D-ALANYL-D-ALANINE LIGASE"/>
    <property type="match status" value="1"/>
</dbReference>
<keyword evidence="4" id="KW-0472">Membrane</keyword>
<evidence type="ECO:0000259" key="5">
    <source>
        <dbReference type="Pfam" id="PF08245"/>
    </source>
</evidence>
<organism evidence="6 7">
    <name type="scientific">Campylobacter cuniculorum DSM 23162 = LMG 24588</name>
    <dbReference type="NCBI Taxonomy" id="1121267"/>
    <lineage>
        <taxon>Bacteria</taxon>
        <taxon>Pseudomonadati</taxon>
        <taxon>Campylobacterota</taxon>
        <taxon>Epsilonproteobacteria</taxon>
        <taxon>Campylobacterales</taxon>
        <taxon>Campylobacteraceae</taxon>
        <taxon>Campylobacter</taxon>
    </lineage>
</organism>
<dbReference type="InterPro" id="IPR051046">
    <property type="entry name" value="MurCDEF_CellWall_CoF430Synth"/>
</dbReference>
<dbReference type="GO" id="GO:0005524">
    <property type="term" value="F:ATP binding"/>
    <property type="evidence" value="ECO:0007669"/>
    <property type="project" value="UniProtKB-KW"/>
</dbReference>
<dbReference type="eggNOG" id="COG0770">
    <property type="taxonomic scope" value="Bacteria"/>
</dbReference>
<evidence type="ECO:0000256" key="2">
    <source>
        <dbReference type="ARBA" id="ARBA00022741"/>
    </source>
</evidence>
<dbReference type="Gene3D" id="3.90.190.20">
    <property type="entry name" value="Mur ligase, C-terminal domain"/>
    <property type="match status" value="1"/>
</dbReference>
<dbReference type="SUPFAM" id="SSF53244">
    <property type="entry name" value="MurD-like peptide ligases, peptide-binding domain"/>
    <property type="match status" value="1"/>
</dbReference>
<dbReference type="EC" id="6.3.2.10" evidence="6"/>
<dbReference type="RefSeq" id="WP_035175947.1">
    <property type="nucleotide sequence ID" value="NZ_CP020867.1"/>
</dbReference>
<dbReference type="KEGG" id="ccun:CCUN_0792"/>
<keyword evidence="4" id="KW-0812">Transmembrane</keyword>
<protein>
    <submittedName>
        <fullName evidence="6">D-alanyl-D-alanine-adding enzyme</fullName>
        <ecNumber evidence="6">6.3.2.10</ecNumber>
    </submittedName>
</protein>
<feature type="transmembrane region" description="Helical" evidence="4">
    <location>
        <begin position="12"/>
        <end position="35"/>
    </location>
</feature>
<feature type="transmembrane region" description="Helical" evidence="4">
    <location>
        <begin position="95"/>
        <end position="114"/>
    </location>
</feature>
<dbReference type="STRING" id="1121267.CCUN_0792"/>
<proteinExistence type="predicted"/>
<keyword evidence="3" id="KW-0067">ATP-binding</keyword>
<keyword evidence="4" id="KW-1133">Transmembrane helix</keyword>
<feature type="transmembrane region" description="Helical" evidence="4">
    <location>
        <begin position="55"/>
        <end position="83"/>
    </location>
</feature>
<keyword evidence="1 6" id="KW-0436">Ligase</keyword>
<dbReference type="AlphaFoldDB" id="A0A1W6BWD1"/>
<dbReference type="GO" id="GO:0047480">
    <property type="term" value="F:UDP-N-acetylmuramoyl-tripeptide-D-alanyl-D-alanine ligase activity"/>
    <property type="evidence" value="ECO:0007669"/>
    <property type="project" value="UniProtKB-EC"/>
</dbReference>
<evidence type="ECO:0000313" key="6">
    <source>
        <dbReference type="EMBL" id="ARJ56409.1"/>
    </source>
</evidence>
<evidence type="ECO:0000256" key="1">
    <source>
        <dbReference type="ARBA" id="ARBA00022598"/>
    </source>
</evidence>
<dbReference type="SUPFAM" id="SSF53623">
    <property type="entry name" value="MurD-like peptide ligases, catalytic domain"/>
    <property type="match status" value="1"/>
</dbReference>
<dbReference type="OrthoDB" id="9801978at2"/>
<dbReference type="InterPro" id="IPR036565">
    <property type="entry name" value="Mur-like_cat_sf"/>
</dbReference>
<evidence type="ECO:0000313" key="7">
    <source>
        <dbReference type="Proteomes" id="UP000192902"/>
    </source>
</evidence>
<keyword evidence="2" id="KW-0547">Nucleotide-binding</keyword>
<sequence>MTIDFIKTSLYFLNALIFNFCIAFYLMSALQWYSYKFKRIIFHYHKPLWHLYFLAIPYLLFLIFPLYSLPYFIFIHTAFLYFWNKKIDKKLVFTAKIKIFFLFVFIFSILFSILSWKFSFLFNFLSLPFALFALKIYEILQAGYFKRKAKTKIFSNKNLKIILITASFGKTSIKNFLYELLKDDFITYKTPRSVNTLMGIVKDINENLVAHTQIYIAEAGARNKGDILEITRFLEPQICIIGEIGNAHLEYFKNRENIKNTKLEALNSKRLQKAFLHTSTGKKSNEFIELYDEKLLKVHSTLEGLKFQMLLKEKEQDFECKILGAFNAENLCVCVLCASFLGVENSKIQKQMSQIKSVEHRLELISKEPKFIIDDGFNGNFKGMSASYELCKHYKGRKILVTPGIVEVNEEENIKLCKIINECFDLAIITASINAEIFKNELKIQTLILKNKAELVETLAQYTQNGDLILFSNDAPSYL</sequence>
<feature type="transmembrane region" description="Helical" evidence="4">
    <location>
        <begin position="120"/>
        <end position="140"/>
    </location>
</feature>
<gene>
    <name evidence="6" type="primary">murF</name>
    <name evidence="6" type="ORF">CCUN_0792</name>
</gene>